<reference evidence="3" key="1">
    <citation type="submission" date="2021-03" db="EMBL/GenBank/DDBJ databases">
        <authorList>
            <person name="Jaffe A."/>
        </authorList>
    </citation>
    <scope>NUCLEOTIDE SEQUENCE</scope>
    <source>
        <strain evidence="3">RIFCSPLOWO2_01_FULL_AR10_48_17</strain>
    </source>
</reference>
<dbReference type="Pfam" id="PF00892">
    <property type="entry name" value="EamA"/>
    <property type="match status" value="2"/>
</dbReference>
<dbReference type="InterPro" id="IPR000620">
    <property type="entry name" value="EamA_dom"/>
</dbReference>
<evidence type="ECO:0000259" key="2">
    <source>
        <dbReference type="Pfam" id="PF00892"/>
    </source>
</evidence>
<feature type="transmembrane region" description="Helical" evidence="1">
    <location>
        <begin position="100"/>
        <end position="122"/>
    </location>
</feature>
<feature type="transmembrane region" description="Helical" evidence="1">
    <location>
        <begin position="251"/>
        <end position="271"/>
    </location>
</feature>
<dbReference type="PANTHER" id="PTHR22911:SF137">
    <property type="entry name" value="SOLUTE CARRIER FAMILY 35 MEMBER G2-RELATED"/>
    <property type="match status" value="1"/>
</dbReference>
<feature type="domain" description="EamA" evidence="2">
    <location>
        <begin position="157"/>
        <end position="291"/>
    </location>
</feature>
<proteinExistence type="predicted"/>
<evidence type="ECO:0000256" key="1">
    <source>
        <dbReference type="SAM" id="Phobius"/>
    </source>
</evidence>
<dbReference type="EMBL" id="JAGVWC010000010">
    <property type="protein sequence ID" value="MBS3061700.1"/>
    <property type="molecule type" value="Genomic_DNA"/>
</dbReference>
<organism evidence="3 4">
    <name type="scientific">Candidatus Iainarchaeum sp</name>
    <dbReference type="NCBI Taxonomy" id="3101447"/>
    <lineage>
        <taxon>Archaea</taxon>
        <taxon>Candidatus Iainarchaeota</taxon>
        <taxon>Candidatus Iainarchaeia</taxon>
        <taxon>Candidatus Iainarchaeales</taxon>
        <taxon>Candidatus Iainarchaeaceae</taxon>
        <taxon>Candidatus Iainarchaeum</taxon>
    </lineage>
</organism>
<protein>
    <submittedName>
        <fullName evidence="3">DMT family transporter</fullName>
    </submittedName>
</protein>
<dbReference type="PANTHER" id="PTHR22911">
    <property type="entry name" value="ACYL-MALONYL CONDENSING ENZYME-RELATED"/>
    <property type="match status" value="1"/>
</dbReference>
<dbReference type="SUPFAM" id="SSF103481">
    <property type="entry name" value="Multidrug resistance efflux transporter EmrE"/>
    <property type="match status" value="2"/>
</dbReference>
<keyword evidence="1" id="KW-0812">Transmembrane</keyword>
<accession>A0A8T4LAF7</accession>
<dbReference type="InterPro" id="IPR037185">
    <property type="entry name" value="EmrE-like"/>
</dbReference>
<feature type="domain" description="EamA" evidence="2">
    <location>
        <begin position="8"/>
        <end position="145"/>
    </location>
</feature>
<feature type="transmembrane region" description="Helical" evidence="1">
    <location>
        <begin position="129"/>
        <end position="151"/>
    </location>
</feature>
<feature type="transmembrane region" description="Helical" evidence="1">
    <location>
        <begin position="188"/>
        <end position="207"/>
    </location>
</feature>
<comment type="caution">
    <text evidence="3">The sequence shown here is derived from an EMBL/GenBank/DDBJ whole genome shotgun (WGS) entry which is preliminary data.</text>
</comment>
<evidence type="ECO:0000313" key="4">
    <source>
        <dbReference type="Proteomes" id="UP000675968"/>
    </source>
</evidence>
<dbReference type="GO" id="GO:0016020">
    <property type="term" value="C:membrane"/>
    <property type="evidence" value="ECO:0007669"/>
    <property type="project" value="InterPro"/>
</dbReference>
<dbReference type="Proteomes" id="UP000675968">
    <property type="component" value="Unassembled WGS sequence"/>
</dbReference>
<keyword evidence="1" id="KW-0472">Membrane</keyword>
<feature type="transmembrane region" description="Helical" evidence="1">
    <location>
        <begin position="39"/>
        <end position="60"/>
    </location>
</feature>
<evidence type="ECO:0000313" key="3">
    <source>
        <dbReference type="EMBL" id="MBS3061700.1"/>
    </source>
</evidence>
<gene>
    <name evidence="3" type="ORF">J4215_03905</name>
</gene>
<reference evidence="3" key="2">
    <citation type="submission" date="2021-05" db="EMBL/GenBank/DDBJ databases">
        <title>Protein family content uncovers lineage relationships and bacterial pathway maintenance mechanisms in DPANN archaea.</title>
        <authorList>
            <person name="Castelle C.J."/>
            <person name="Meheust R."/>
            <person name="Jaffe A.L."/>
            <person name="Seitz K."/>
            <person name="Gong X."/>
            <person name="Baker B.J."/>
            <person name="Banfield J.F."/>
        </authorList>
    </citation>
    <scope>NUCLEOTIDE SEQUENCE</scope>
    <source>
        <strain evidence="3">RIFCSPLOWO2_01_FULL_AR10_48_17</strain>
    </source>
</reference>
<sequence length="307" mass="33030">MAGPNPRLGTLLVLITALSSGIAIFLNKYSIASFDNAFVFTFLKNALVAAVLLGFIFLFHKRKTLESMRLKEWGALILIGLIGGAAAFAIYFYALKTANGLAAGLLHKTLFVWAGALAVIALKEKIDKRFLVAAGLIVTGNLLLFSGNLSFGLSEGLILVAVLLWAVENMLAKRLLNQNQHLDGLTVGFGRMFFGALFLFGLLVFTGDVSGIGSLSFDHWQWIALTGLFLVVYVATYYVGLEHIPLHQAAALLAFGQPVTAVLTFFFVGKTPLLPEAVGLLLLVLGTLFIALASFWNQSHSQPVLAG</sequence>
<feature type="transmembrane region" description="Helical" evidence="1">
    <location>
        <begin position="72"/>
        <end position="94"/>
    </location>
</feature>
<feature type="transmembrane region" description="Helical" evidence="1">
    <location>
        <begin position="277"/>
        <end position="296"/>
    </location>
</feature>
<dbReference type="AlphaFoldDB" id="A0A8T4LAF7"/>
<name>A0A8T4LAF7_9ARCH</name>
<feature type="transmembrane region" description="Helical" evidence="1">
    <location>
        <begin position="219"/>
        <end position="239"/>
    </location>
</feature>
<keyword evidence="1" id="KW-1133">Transmembrane helix</keyword>